<reference evidence="1" key="1">
    <citation type="submission" date="2019-08" db="EMBL/GenBank/DDBJ databases">
        <authorList>
            <person name="Kucharzyk K."/>
            <person name="Murdoch R.W."/>
            <person name="Higgins S."/>
            <person name="Loffler F."/>
        </authorList>
    </citation>
    <scope>NUCLEOTIDE SEQUENCE</scope>
</reference>
<proteinExistence type="predicted"/>
<sequence length="69" mass="7742">MLLLGKFKIGLLCIDVLLFHQQIVEEFGNGPLHLGLCLLIGHLLDLIGDLVRVHLTFNCRVEGECCRKT</sequence>
<gene>
    <name evidence="1" type="ORF">SDC9_209521</name>
</gene>
<dbReference type="AlphaFoldDB" id="A0A645JGH8"/>
<protein>
    <submittedName>
        <fullName evidence="1">Uncharacterized protein</fullName>
    </submittedName>
</protein>
<name>A0A645JGH8_9ZZZZ</name>
<evidence type="ECO:0000313" key="1">
    <source>
        <dbReference type="EMBL" id="MPN61779.1"/>
    </source>
</evidence>
<organism evidence="1">
    <name type="scientific">bioreactor metagenome</name>
    <dbReference type="NCBI Taxonomy" id="1076179"/>
    <lineage>
        <taxon>unclassified sequences</taxon>
        <taxon>metagenomes</taxon>
        <taxon>ecological metagenomes</taxon>
    </lineage>
</organism>
<dbReference type="EMBL" id="VSSQ01138876">
    <property type="protein sequence ID" value="MPN61779.1"/>
    <property type="molecule type" value="Genomic_DNA"/>
</dbReference>
<accession>A0A645JGH8</accession>
<comment type="caution">
    <text evidence="1">The sequence shown here is derived from an EMBL/GenBank/DDBJ whole genome shotgun (WGS) entry which is preliminary data.</text>
</comment>